<accession>A0A1R0GQB0</accession>
<comment type="caution">
    <text evidence="3">The sequence shown here is derived from an EMBL/GenBank/DDBJ whole genome shotgun (WGS) entry which is preliminary data.</text>
</comment>
<name>A0A1R0GQB0_9FUNG</name>
<dbReference type="OrthoDB" id="440128at2759"/>
<dbReference type="GO" id="GO:0071013">
    <property type="term" value="C:catalytic step 2 spliceosome"/>
    <property type="evidence" value="ECO:0007669"/>
    <property type="project" value="TreeGrafter"/>
</dbReference>
<proteinExistence type="predicted"/>
<evidence type="ECO:0000313" key="4">
    <source>
        <dbReference type="Proteomes" id="UP000187455"/>
    </source>
</evidence>
<gene>
    <name evidence="3" type="ORF">AYI68_g6860</name>
</gene>
<dbReference type="GO" id="GO:0000244">
    <property type="term" value="P:spliceosomal tri-snRNP complex assembly"/>
    <property type="evidence" value="ECO:0007669"/>
    <property type="project" value="TreeGrafter"/>
</dbReference>
<feature type="region of interest" description="Disordered" evidence="2">
    <location>
        <begin position="131"/>
        <end position="150"/>
    </location>
</feature>
<dbReference type="SUPFAM" id="SSF48452">
    <property type="entry name" value="TPR-like"/>
    <property type="match status" value="1"/>
</dbReference>
<dbReference type="Gene3D" id="1.25.40.10">
    <property type="entry name" value="Tetratricopeptide repeat domain"/>
    <property type="match status" value="1"/>
</dbReference>
<dbReference type="AlphaFoldDB" id="A0A1R0GQB0"/>
<evidence type="ECO:0000313" key="3">
    <source>
        <dbReference type="EMBL" id="OLY79079.1"/>
    </source>
</evidence>
<protein>
    <submittedName>
        <fullName evidence="3">Pre-mRNA-processing factor 6</fullName>
    </submittedName>
</protein>
<evidence type="ECO:0000256" key="1">
    <source>
        <dbReference type="ARBA" id="ARBA00022737"/>
    </source>
</evidence>
<reference evidence="3 4" key="1">
    <citation type="journal article" date="2016" name="Mol. Biol. Evol.">
        <title>Genome-Wide Survey of Gut Fungi (Harpellales) Reveals the First Horizontally Transferred Ubiquitin Gene from a Mosquito Host.</title>
        <authorList>
            <person name="Wang Y."/>
            <person name="White M.M."/>
            <person name="Kvist S."/>
            <person name="Moncalvo J.M."/>
        </authorList>
    </citation>
    <scope>NUCLEOTIDE SEQUENCE [LARGE SCALE GENOMIC DNA]</scope>
    <source>
        <strain evidence="3 4">ALG-7-W6</strain>
    </source>
</reference>
<evidence type="ECO:0000256" key="2">
    <source>
        <dbReference type="SAM" id="MobiDB-lite"/>
    </source>
</evidence>
<dbReference type="GO" id="GO:0046540">
    <property type="term" value="C:U4/U6 x U5 tri-snRNP complex"/>
    <property type="evidence" value="ECO:0007669"/>
    <property type="project" value="TreeGrafter"/>
</dbReference>
<sequence>MAKSLLSRAVKECPKSGILWSEYIIRESRPQRKARSVDALKNCDNNDPIIVSTIARLFWSERKIDKARSWFERACKLDPSYGDGWAWWLKFELEMYALESKVVESSSSGSNKISGNKIELNRDGGLKPISSDLKGGLHSNGENSTSNQDEPKIYEKVIDSAVLASPHLGEMWVKVAKDPKNYSLSVKEILELVVSSLPPPMPY</sequence>
<dbReference type="PANTHER" id="PTHR11246:SF1">
    <property type="entry name" value="PRE-MRNA-PROCESSING FACTOR 6"/>
    <property type="match status" value="1"/>
</dbReference>
<keyword evidence="4" id="KW-1185">Reference proteome</keyword>
<dbReference type="STRING" id="133383.A0A1R0GQB0"/>
<dbReference type="InterPro" id="IPR011990">
    <property type="entry name" value="TPR-like_helical_dom_sf"/>
</dbReference>
<dbReference type="EMBL" id="LSSL01005009">
    <property type="protein sequence ID" value="OLY79079.1"/>
    <property type="molecule type" value="Genomic_DNA"/>
</dbReference>
<dbReference type="InterPro" id="IPR045075">
    <property type="entry name" value="Syf1-like"/>
</dbReference>
<organism evidence="3 4">
    <name type="scientific">Smittium mucronatum</name>
    <dbReference type="NCBI Taxonomy" id="133383"/>
    <lineage>
        <taxon>Eukaryota</taxon>
        <taxon>Fungi</taxon>
        <taxon>Fungi incertae sedis</taxon>
        <taxon>Zoopagomycota</taxon>
        <taxon>Kickxellomycotina</taxon>
        <taxon>Harpellomycetes</taxon>
        <taxon>Harpellales</taxon>
        <taxon>Legeriomycetaceae</taxon>
        <taxon>Smittium</taxon>
    </lineage>
</organism>
<dbReference type="Proteomes" id="UP000187455">
    <property type="component" value="Unassembled WGS sequence"/>
</dbReference>
<keyword evidence="1" id="KW-0677">Repeat</keyword>
<dbReference type="PANTHER" id="PTHR11246">
    <property type="entry name" value="PRE-MRNA SPLICING FACTOR"/>
    <property type="match status" value="1"/>
</dbReference>